<evidence type="ECO:0000313" key="2">
    <source>
        <dbReference type="EMBL" id="QRV42174.1"/>
    </source>
</evidence>
<dbReference type="GeneID" id="63981161"/>
<evidence type="ECO:0000256" key="1">
    <source>
        <dbReference type="SAM" id="Phobius"/>
    </source>
</evidence>
<protein>
    <submittedName>
        <fullName evidence="2">Uncharacterized protein</fullName>
    </submittedName>
</protein>
<organism evidence="2 3">
    <name type="scientific">Streptomyces californicus</name>
    <dbReference type="NCBI Taxonomy" id="67351"/>
    <lineage>
        <taxon>Bacteria</taxon>
        <taxon>Bacillati</taxon>
        <taxon>Actinomycetota</taxon>
        <taxon>Actinomycetes</taxon>
        <taxon>Kitasatosporales</taxon>
        <taxon>Streptomycetaceae</taxon>
        <taxon>Streptomyces</taxon>
    </lineage>
</organism>
<dbReference type="Proteomes" id="UP000598054">
    <property type="component" value="Chromosome"/>
</dbReference>
<keyword evidence="1" id="KW-0812">Transmembrane</keyword>
<reference evidence="2 3" key="1">
    <citation type="submission" date="2021-02" db="EMBL/GenBank/DDBJ databases">
        <title>FDA dAtabase for Regulatory Grade micrObial Sequences (FDA-ARGOS): Supporting development and validation of Infectious Disease Dx tests.</title>
        <authorList>
            <person name="Sproer C."/>
            <person name="Gronow S."/>
            <person name="Severitt S."/>
            <person name="Schroder I."/>
            <person name="Tallon L."/>
            <person name="Sadzewicz L."/>
            <person name="Zhao X."/>
            <person name="Boylan J."/>
            <person name="Ott S."/>
            <person name="Bowen H."/>
            <person name="Vavikolanu K."/>
            <person name="Mehta A."/>
            <person name="Aluvathingal J."/>
            <person name="Nadendla S."/>
            <person name="Lowell S."/>
            <person name="Myers T."/>
            <person name="Yan Y."/>
            <person name="Sichtig H."/>
        </authorList>
    </citation>
    <scope>NUCLEOTIDE SEQUENCE [LARGE SCALE GENOMIC DNA]</scope>
    <source>
        <strain evidence="2 3">FDAARGOS_1211</strain>
    </source>
</reference>
<keyword evidence="1" id="KW-0472">Membrane</keyword>
<dbReference type="RefSeq" id="WP_078580529.1">
    <property type="nucleotide sequence ID" value="NZ_CP070242.1"/>
</dbReference>
<sequence length="90" mass="9437">MTAQALSVLLPEASGRTLWTVAQSGVSRNLLILLGAVAGCVINGDTATSILRQATWLVVVLIVFTVIRIVETRVRRRGGGAGRPPGDISV</sequence>
<accession>A0ABX7J445</accession>
<feature type="transmembrane region" description="Helical" evidence="1">
    <location>
        <begin position="50"/>
        <end position="70"/>
    </location>
</feature>
<keyword evidence="1" id="KW-1133">Transmembrane helix</keyword>
<dbReference type="EMBL" id="CP070249">
    <property type="protein sequence ID" value="QRV42174.1"/>
    <property type="molecule type" value="Genomic_DNA"/>
</dbReference>
<evidence type="ECO:0000313" key="3">
    <source>
        <dbReference type="Proteomes" id="UP000598054"/>
    </source>
</evidence>
<proteinExistence type="predicted"/>
<name>A0ABX7J445_9ACTN</name>
<keyword evidence="3" id="KW-1185">Reference proteome</keyword>
<gene>
    <name evidence="2" type="ORF">I6J41_16575</name>
</gene>